<feature type="compositionally biased region" description="Acidic residues" evidence="1">
    <location>
        <begin position="540"/>
        <end position="550"/>
    </location>
</feature>
<dbReference type="Pfam" id="PF14033">
    <property type="entry name" value="DUF4246"/>
    <property type="match status" value="1"/>
</dbReference>
<dbReference type="AlphaFoldDB" id="A0A4S8M4U5"/>
<dbReference type="InterPro" id="IPR025340">
    <property type="entry name" value="DUF4246"/>
</dbReference>
<feature type="domain" description="DUF4246" evidence="2">
    <location>
        <begin position="197"/>
        <end position="635"/>
    </location>
</feature>
<dbReference type="EMBL" id="ML179159">
    <property type="protein sequence ID" value="THU97232.1"/>
    <property type="molecule type" value="Genomic_DNA"/>
</dbReference>
<accession>A0A4S8M4U5</accession>
<organism evidence="3 4">
    <name type="scientific">Dendrothele bispora (strain CBS 962.96)</name>
    <dbReference type="NCBI Taxonomy" id="1314807"/>
    <lineage>
        <taxon>Eukaryota</taxon>
        <taxon>Fungi</taxon>
        <taxon>Dikarya</taxon>
        <taxon>Basidiomycota</taxon>
        <taxon>Agaricomycotina</taxon>
        <taxon>Agaricomycetes</taxon>
        <taxon>Agaricomycetidae</taxon>
        <taxon>Agaricales</taxon>
        <taxon>Agaricales incertae sedis</taxon>
        <taxon>Dendrothele</taxon>
    </lineage>
</organism>
<feature type="compositionally biased region" description="Basic and acidic residues" evidence="1">
    <location>
        <begin position="400"/>
        <end position="420"/>
    </location>
</feature>
<proteinExistence type="predicted"/>
<dbReference type="OrthoDB" id="415532at2759"/>
<reference evidence="3 4" key="1">
    <citation type="journal article" date="2019" name="Nat. Ecol. Evol.">
        <title>Megaphylogeny resolves global patterns of mushroom evolution.</title>
        <authorList>
            <person name="Varga T."/>
            <person name="Krizsan K."/>
            <person name="Foldi C."/>
            <person name="Dima B."/>
            <person name="Sanchez-Garcia M."/>
            <person name="Sanchez-Ramirez S."/>
            <person name="Szollosi G.J."/>
            <person name="Szarkandi J.G."/>
            <person name="Papp V."/>
            <person name="Albert L."/>
            <person name="Andreopoulos W."/>
            <person name="Angelini C."/>
            <person name="Antonin V."/>
            <person name="Barry K.W."/>
            <person name="Bougher N.L."/>
            <person name="Buchanan P."/>
            <person name="Buyck B."/>
            <person name="Bense V."/>
            <person name="Catcheside P."/>
            <person name="Chovatia M."/>
            <person name="Cooper J."/>
            <person name="Damon W."/>
            <person name="Desjardin D."/>
            <person name="Finy P."/>
            <person name="Geml J."/>
            <person name="Haridas S."/>
            <person name="Hughes K."/>
            <person name="Justo A."/>
            <person name="Karasinski D."/>
            <person name="Kautmanova I."/>
            <person name="Kiss B."/>
            <person name="Kocsube S."/>
            <person name="Kotiranta H."/>
            <person name="LaButti K.M."/>
            <person name="Lechner B.E."/>
            <person name="Liimatainen K."/>
            <person name="Lipzen A."/>
            <person name="Lukacs Z."/>
            <person name="Mihaltcheva S."/>
            <person name="Morgado L.N."/>
            <person name="Niskanen T."/>
            <person name="Noordeloos M.E."/>
            <person name="Ohm R.A."/>
            <person name="Ortiz-Santana B."/>
            <person name="Ovrebo C."/>
            <person name="Racz N."/>
            <person name="Riley R."/>
            <person name="Savchenko A."/>
            <person name="Shiryaev A."/>
            <person name="Soop K."/>
            <person name="Spirin V."/>
            <person name="Szebenyi C."/>
            <person name="Tomsovsky M."/>
            <person name="Tulloss R.E."/>
            <person name="Uehling J."/>
            <person name="Grigoriev I.V."/>
            <person name="Vagvolgyi C."/>
            <person name="Papp T."/>
            <person name="Martin F.M."/>
            <person name="Miettinen O."/>
            <person name="Hibbett D.S."/>
            <person name="Nagy L.G."/>
        </authorList>
    </citation>
    <scope>NUCLEOTIDE SEQUENCE [LARGE SCALE GENOMIC DNA]</scope>
    <source>
        <strain evidence="3 4">CBS 962.96</strain>
    </source>
</reference>
<keyword evidence="4" id="KW-1185">Reference proteome</keyword>
<dbReference type="PANTHER" id="PTHR33119">
    <property type="entry name" value="IFI3P"/>
    <property type="match status" value="1"/>
</dbReference>
<dbReference type="InterPro" id="IPR049192">
    <property type="entry name" value="DUF4246_C"/>
</dbReference>
<feature type="compositionally biased region" description="Polar residues" evidence="1">
    <location>
        <begin position="526"/>
        <end position="539"/>
    </location>
</feature>
<gene>
    <name evidence="3" type="ORF">K435DRAFT_838699</name>
</gene>
<sequence>MSASQRDTDQRLKKFTDLVHGKKEWHLQVLSERDPLVLWGLDEGLLVKTTDYGRTYWTAEDIDYSKWSVMYRGLMTEAEELKHKLTAFSKAVRRKKEWYLKLLDPERDLAKKWIVEAKLVASDAANIPEGPVLDVVLELKSEANRIKAVDVDVINFQRPTTLRITEDQYHDIQQQVLYRIKYATTSKHGIRAPQTKGNVGVLISDGLVPDALHAELVRELDCLAAKEVKDFHPGTFGKVQDLIHPSLYPYIAGYSDVLPNASTPIPPLEDVSNSFSPKDPNPKMFETGMLVNGEKTVFRSRYSWIPTVFSVNSEGTDVHIQSYINGLGSREEHPDLYRLLEKVFLLVLPQLQKTMEISGGFKVEESESSPSRRRWRERITLSEDEITREEWDNLLMRQKEEKEREIQERQKIDRDAEQEKQQWFSGSHTEERPNVTPDTPWKGKDLKVIVKAANYILEPGQEYRGTWHMEGMPHERIVASAIYYYDTDKFITDEGLSLRRFRHALDDFPQPYSHISFQAQLMRPESPTSEDGGQPQYTYESDEESNYPSDWEEQEPQIYWGIHKHMSTSSISPYVKLGTVKTTGIEKDGTGRILTFPNWIQHKVEGVRHANPEPSMEASRPAVATRKILCFFLVDDQDLEENSGSYHALDFADTDFINVLTTSDIPNQKRSINRATLHVLLPFIASEVGKRLNSRDGAKGTHGKEFPPELVDLVWDYYDAVEKKLSRAEAEEHRRKLMEDRKMDRDINGARDYSLCEH</sequence>
<feature type="region of interest" description="Disordered" evidence="1">
    <location>
        <begin position="400"/>
        <end position="440"/>
    </location>
</feature>
<feature type="region of interest" description="Disordered" evidence="1">
    <location>
        <begin position="523"/>
        <end position="550"/>
    </location>
</feature>
<evidence type="ECO:0000313" key="3">
    <source>
        <dbReference type="EMBL" id="THU97232.1"/>
    </source>
</evidence>
<dbReference type="Proteomes" id="UP000297245">
    <property type="component" value="Unassembled WGS sequence"/>
</dbReference>
<evidence type="ECO:0000313" key="4">
    <source>
        <dbReference type="Proteomes" id="UP000297245"/>
    </source>
</evidence>
<dbReference type="PANTHER" id="PTHR33119:SF1">
    <property type="entry name" value="FE2OG DIOXYGENASE DOMAIN-CONTAINING PROTEIN"/>
    <property type="match status" value="1"/>
</dbReference>
<name>A0A4S8M4U5_DENBC</name>
<evidence type="ECO:0000259" key="2">
    <source>
        <dbReference type="Pfam" id="PF14033"/>
    </source>
</evidence>
<evidence type="ECO:0000256" key="1">
    <source>
        <dbReference type="SAM" id="MobiDB-lite"/>
    </source>
</evidence>
<protein>
    <recommendedName>
        <fullName evidence="2">DUF4246 domain-containing protein</fullName>
    </recommendedName>
</protein>